<dbReference type="SUPFAM" id="SSF46565">
    <property type="entry name" value="Chaperone J-domain"/>
    <property type="match status" value="1"/>
</dbReference>
<dbReference type="Gene3D" id="2.20.100.10">
    <property type="entry name" value="Thrombospondin type-1 (TSP1) repeat"/>
    <property type="match status" value="1"/>
</dbReference>
<dbReference type="InterPro" id="IPR036383">
    <property type="entry name" value="TSP1_rpt_sf"/>
</dbReference>
<proteinExistence type="predicted"/>
<feature type="region of interest" description="Disordered" evidence="1">
    <location>
        <begin position="248"/>
        <end position="539"/>
    </location>
</feature>
<dbReference type="PROSITE" id="PS50092">
    <property type="entry name" value="TSP1"/>
    <property type="match status" value="1"/>
</dbReference>
<feature type="compositionally biased region" description="Gly residues" evidence="1">
    <location>
        <begin position="475"/>
        <end position="502"/>
    </location>
</feature>
<feature type="compositionally biased region" description="Basic and acidic residues" evidence="1">
    <location>
        <begin position="435"/>
        <end position="446"/>
    </location>
</feature>
<evidence type="ECO:0000313" key="4">
    <source>
        <dbReference type="Proteomes" id="UP000654075"/>
    </source>
</evidence>
<dbReference type="Pfam" id="PF19030">
    <property type="entry name" value="TSP1_ADAMTS"/>
    <property type="match status" value="1"/>
</dbReference>
<protein>
    <recommendedName>
        <fullName evidence="5">J domain-containing protein</fullName>
    </recommendedName>
</protein>
<feature type="compositionally biased region" description="Basic and acidic residues" evidence="1">
    <location>
        <begin position="322"/>
        <end position="332"/>
    </location>
</feature>
<dbReference type="EMBL" id="CAJNNV010028999">
    <property type="protein sequence ID" value="CAE8626619.1"/>
    <property type="molecule type" value="Genomic_DNA"/>
</dbReference>
<name>A0A813GMW1_POLGL</name>
<evidence type="ECO:0000313" key="3">
    <source>
        <dbReference type="EMBL" id="CAE8626619.1"/>
    </source>
</evidence>
<dbReference type="SUPFAM" id="SSF82895">
    <property type="entry name" value="TSP-1 type 1 repeat"/>
    <property type="match status" value="1"/>
</dbReference>
<dbReference type="InterPro" id="IPR001623">
    <property type="entry name" value="DnaJ_domain"/>
</dbReference>
<dbReference type="Gene3D" id="1.10.287.110">
    <property type="entry name" value="DnaJ domain"/>
    <property type="match status" value="1"/>
</dbReference>
<comment type="caution">
    <text evidence="3">The sequence shown here is derived from an EMBL/GenBank/DDBJ whole genome shotgun (WGS) entry which is preliminary data.</text>
</comment>
<keyword evidence="4" id="KW-1185">Reference proteome</keyword>
<keyword evidence="2" id="KW-1133">Transmembrane helix</keyword>
<evidence type="ECO:0000256" key="2">
    <source>
        <dbReference type="SAM" id="Phobius"/>
    </source>
</evidence>
<reference evidence="3" key="1">
    <citation type="submission" date="2021-02" db="EMBL/GenBank/DDBJ databases">
        <authorList>
            <person name="Dougan E. K."/>
            <person name="Rhodes N."/>
            <person name="Thang M."/>
            <person name="Chan C."/>
        </authorList>
    </citation>
    <scope>NUCLEOTIDE SEQUENCE</scope>
</reference>
<dbReference type="CDD" id="cd06257">
    <property type="entry name" value="DnaJ"/>
    <property type="match status" value="1"/>
</dbReference>
<feature type="compositionally biased region" description="Basic and acidic residues" evidence="1">
    <location>
        <begin position="528"/>
        <end position="539"/>
    </location>
</feature>
<accession>A0A813GMW1</accession>
<dbReference type="AlphaFoldDB" id="A0A813GMW1"/>
<organism evidence="3 4">
    <name type="scientific">Polarella glacialis</name>
    <name type="common">Dinoflagellate</name>
    <dbReference type="NCBI Taxonomy" id="89957"/>
    <lineage>
        <taxon>Eukaryota</taxon>
        <taxon>Sar</taxon>
        <taxon>Alveolata</taxon>
        <taxon>Dinophyceae</taxon>
        <taxon>Suessiales</taxon>
        <taxon>Suessiaceae</taxon>
        <taxon>Polarella</taxon>
    </lineage>
</organism>
<feature type="transmembrane region" description="Helical" evidence="2">
    <location>
        <begin position="199"/>
        <end position="221"/>
    </location>
</feature>
<dbReference type="InterPro" id="IPR036869">
    <property type="entry name" value="J_dom_sf"/>
</dbReference>
<dbReference type="InterPro" id="IPR000884">
    <property type="entry name" value="TSP1_rpt"/>
</dbReference>
<gene>
    <name evidence="3" type="ORF">PGLA1383_LOCUS43527</name>
</gene>
<keyword evidence="2" id="KW-0812">Transmembrane</keyword>
<evidence type="ECO:0008006" key="5">
    <source>
        <dbReference type="Google" id="ProtNLM"/>
    </source>
</evidence>
<evidence type="ECO:0000256" key="1">
    <source>
        <dbReference type="SAM" id="MobiDB-lite"/>
    </source>
</evidence>
<feature type="compositionally biased region" description="Low complexity" evidence="1">
    <location>
        <begin position="418"/>
        <end position="429"/>
    </location>
</feature>
<feature type="compositionally biased region" description="Low complexity" evidence="1">
    <location>
        <begin position="503"/>
        <end position="518"/>
    </location>
</feature>
<dbReference type="OrthoDB" id="444517at2759"/>
<sequence length="582" mass="61805">MATTAAEITSSLTPSTITTIPEFTFFVSDWSPCSSECFVGVKTREVYCSYTCSRYRCPSALEARCDQIDRPAEKLVCYGASYPCPETTAVSTTVTPSAAATSVALTTSTALAATTQRLDDPPSELWECLVSNFTGCLPAMFAELRCKAGCSCCREKLIKRTTTSTTKFSYPALPSGSANTLGALTSSASGSDGSSDMGIVIGVVVGCVFLGVVLTLLVMWWRSCVRSATKAKKNAQARIEKAFTQEAQAMEEATRDQPPPGPSPSKSTQDRPGRTTPQAWTYFDRNLGEGVPSAPPPGYDEEDAKWDKEHGNEEDDNPFFGRDARATPKNKDAWAMPQAPSASPTARDSRSRRKQGSTPSSADRQEPEVEPAASPKQERQATGPLPPGSASASRAGRRAGKEAFIPGQINTDHDERPAASGPAASPPRGTAVPPRAKEDPFHDFFRKSKTAPSSKAGKRTASESPRRKETPPSAGGEGRQGAASGGSSGTGTGTGTGTGGGNSSSQNNSAVASVSAASPQAEHLIAQADKELDQSQGKDMEVRRGIFKNLMLKWHPDKNQSEPLAAEVFRHLMARRGRYLEA</sequence>
<dbReference type="Proteomes" id="UP000654075">
    <property type="component" value="Unassembled WGS sequence"/>
</dbReference>
<keyword evidence="2" id="KW-0472">Membrane</keyword>
<feature type="compositionally biased region" description="Basic and acidic residues" evidence="1">
    <location>
        <begin position="460"/>
        <end position="470"/>
    </location>
</feature>